<evidence type="ECO:0000313" key="7">
    <source>
        <dbReference type="EMBL" id="GAA5165307.1"/>
    </source>
</evidence>
<dbReference type="SUPFAM" id="SSF48498">
    <property type="entry name" value="Tetracyclin repressor-like, C-terminal domain"/>
    <property type="match status" value="1"/>
</dbReference>
<dbReference type="InterPro" id="IPR036271">
    <property type="entry name" value="Tet_transcr_reg_TetR-rel_C_sf"/>
</dbReference>
<comment type="caution">
    <text evidence="7">The sequence shown here is derived from an EMBL/GenBank/DDBJ whole genome shotgun (WGS) entry which is preliminary data.</text>
</comment>
<evidence type="ECO:0000256" key="1">
    <source>
        <dbReference type="ARBA" id="ARBA00022491"/>
    </source>
</evidence>
<dbReference type="PROSITE" id="PS50977">
    <property type="entry name" value="HTH_TETR_2"/>
    <property type="match status" value="1"/>
</dbReference>
<dbReference type="InterPro" id="IPR023772">
    <property type="entry name" value="DNA-bd_HTH_TetR-type_CS"/>
</dbReference>
<keyword evidence="4" id="KW-0804">Transcription</keyword>
<feature type="domain" description="HTH tetR-type" evidence="6">
    <location>
        <begin position="10"/>
        <end position="70"/>
    </location>
</feature>
<dbReference type="Proteomes" id="UP001428817">
    <property type="component" value="Unassembled WGS sequence"/>
</dbReference>
<dbReference type="EMBL" id="BAABJP010000030">
    <property type="protein sequence ID" value="GAA5165307.1"/>
    <property type="molecule type" value="Genomic_DNA"/>
</dbReference>
<gene>
    <name evidence="7" type="ORF">GCM10023321_55190</name>
</gene>
<dbReference type="InterPro" id="IPR009057">
    <property type="entry name" value="Homeodomain-like_sf"/>
</dbReference>
<keyword evidence="8" id="KW-1185">Reference proteome</keyword>
<dbReference type="PROSITE" id="PS01081">
    <property type="entry name" value="HTH_TETR_1"/>
    <property type="match status" value="1"/>
</dbReference>
<evidence type="ECO:0000256" key="4">
    <source>
        <dbReference type="ARBA" id="ARBA00023163"/>
    </source>
</evidence>
<dbReference type="PANTHER" id="PTHR30055">
    <property type="entry name" value="HTH-TYPE TRANSCRIPTIONAL REGULATOR RUTR"/>
    <property type="match status" value="1"/>
</dbReference>
<dbReference type="Gene3D" id="1.10.10.60">
    <property type="entry name" value="Homeodomain-like"/>
    <property type="match status" value="1"/>
</dbReference>
<organism evidence="7 8">
    <name type="scientific">Pseudonocardia eucalypti</name>
    <dbReference type="NCBI Taxonomy" id="648755"/>
    <lineage>
        <taxon>Bacteria</taxon>
        <taxon>Bacillati</taxon>
        <taxon>Actinomycetota</taxon>
        <taxon>Actinomycetes</taxon>
        <taxon>Pseudonocardiales</taxon>
        <taxon>Pseudonocardiaceae</taxon>
        <taxon>Pseudonocardia</taxon>
    </lineage>
</organism>
<dbReference type="PANTHER" id="PTHR30055:SF175">
    <property type="entry name" value="HTH-TYPE TRANSCRIPTIONAL REPRESSOR KSTR2"/>
    <property type="match status" value="1"/>
</dbReference>
<evidence type="ECO:0000256" key="5">
    <source>
        <dbReference type="PROSITE-ProRule" id="PRU00335"/>
    </source>
</evidence>
<protein>
    <submittedName>
        <fullName evidence="7">TetR/AcrR family transcriptional regulator</fullName>
    </submittedName>
</protein>
<dbReference type="RefSeq" id="WP_185062588.1">
    <property type="nucleotide sequence ID" value="NZ_BAABJP010000030.1"/>
</dbReference>
<keyword evidence="3 5" id="KW-0238">DNA-binding</keyword>
<dbReference type="InterPro" id="IPR041490">
    <property type="entry name" value="KstR2_TetR_C"/>
</dbReference>
<keyword evidence="2" id="KW-0805">Transcription regulation</keyword>
<accession>A0ABP9QP87</accession>
<dbReference type="SUPFAM" id="SSF46689">
    <property type="entry name" value="Homeodomain-like"/>
    <property type="match status" value="1"/>
</dbReference>
<proteinExistence type="predicted"/>
<dbReference type="Pfam" id="PF17932">
    <property type="entry name" value="TetR_C_24"/>
    <property type="match status" value="1"/>
</dbReference>
<evidence type="ECO:0000259" key="6">
    <source>
        <dbReference type="PROSITE" id="PS50977"/>
    </source>
</evidence>
<evidence type="ECO:0000313" key="8">
    <source>
        <dbReference type="Proteomes" id="UP001428817"/>
    </source>
</evidence>
<dbReference type="InterPro" id="IPR001647">
    <property type="entry name" value="HTH_TetR"/>
</dbReference>
<feature type="DNA-binding region" description="H-T-H motif" evidence="5">
    <location>
        <begin position="33"/>
        <end position="52"/>
    </location>
</feature>
<dbReference type="Gene3D" id="1.10.357.10">
    <property type="entry name" value="Tetracycline Repressor, domain 2"/>
    <property type="match status" value="1"/>
</dbReference>
<evidence type="ECO:0000256" key="3">
    <source>
        <dbReference type="ARBA" id="ARBA00023125"/>
    </source>
</evidence>
<sequence length="198" mass="22495">MTETAVSRADQQRARVTSTSAHIFSRRGFRATSMNEIAAAVGLSKPTLYHYFRSKEELLVRIYSDVLDESLVLARRTVADAASPLDAVRDLIAARVVYTCEHQALLKVCFEEEHELPAELAEEVLRRRRAFERFFVAALERHLEEHPRVRLGMAPKVYVNMCLGAVNWCYKWYRPDGPQTPEELGRQMAGTLTASLSP</sequence>
<name>A0ABP9QP87_9PSEU</name>
<reference evidence="8" key="1">
    <citation type="journal article" date="2019" name="Int. J. Syst. Evol. Microbiol.">
        <title>The Global Catalogue of Microorganisms (GCM) 10K type strain sequencing project: providing services to taxonomists for standard genome sequencing and annotation.</title>
        <authorList>
            <consortium name="The Broad Institute Genomics Platform"/>
            <consortium name="The Broad Institute Genome Sequencing Center for Infectious Disease"/>
            <person name="Wu L."/>
            <person name="Ma J."/>
        </authorList>
    </citation>
    <scope>NUCLEOTIDE SEQUENCE [LARGE SCALE GENOMIC DNA]</scope>
    <source>
        <strain evidence="8">JCM 18303</strain>
    </source>
</reference>
<dbReference type="Pfam" id="PF00440">
    <property type="entry name" value="TetR_N"/>
    <property type="match status" value="1"/>
</dbReference>
<dbReference type="PRINTS" id="PR00455">
    <property type="entry name" value="HTHTETR"/>
</dbReference>
<dbReference type="InterPro" id="IPR050109">
    <property type="entry name" value="HTH-type_TetR-like_transc_reg"/>
</dbReference>
<keyword evidence="1" id="KW-0678">Repressor</keyword>
<evidence type="ECO:0000256" key="2">
    <source>
        <dbReference type="ARBA" id="ARBA00023015"/>
    </source>
</evidence>